<dbReference type="InterPro" id="IPR039277">
    <property type="entry name" value="VOZ1/VOZ2"/>
</dbReference>
<dbReference type="Proteomes" id="UP000290289">
    <property type="component" value="Chromosome 15"/>
</dbReference>
<dbReference type="GO" id="GO:0045893">
    <property type="term" value="P:positive regulation of DNA-templated transcription"/>
    <property type="evidence" value="ECO:0007669"/>
    <property type="project" value="TreeGrafter"/>
</dbReference>
<organism evidence="2 3">
    <name type="scientific">Malus domestica</name>
    <name type="common">Apple</name>
    <name type="synonym">Pyrus malus</name>
    <dbReference type="NCBI Taxonomy" id="3750"/>
    <lineage>
        <taxon>Eukaryota</taxon>
        <taxon>Viridiplantae</taxon>
        <taxon>Streptophyta</taxon>
        <taxon>Embryophyta</taxon>
        <taxon>Tracheophyta</taxon>
        <taxon>Spermatophyta</taxon>
        <taxon>Magnoliopsida</taxon>
        <taxon>eudicotyledons</taxon>
        <taxon>Gunneridae</taxon>
        <taxon>Pentapetalae</taxon>
        <taxon>rosids</taxon>
        <taxon>fabids</taxon>
        <taxon>Rosales</taxon>
        <taxon>Rosaceae</taxon>
        <taxon>Amygdaloideae</taxon>
        <taxon>Maleae</taxon>
        <taxon>Malus</taxon>
    </lineage>
</organism>
<dbReference type="PANTHER" id="PTHR33873:SF15">
    <property type="entry name" value="TRANSCRIPTION FACTOR VOZ2"/>
    <property type="match status" value="1"/>
</dbReference>
<keyword evidence="3" id="KW-1185">Reference proteome</keyword>
<feature type="compositionally biased region" description="Low complexity" evidence="1">
    <location>
        <begin position="129"/>
        <end position="138"/>
    </location>
</feature>
<dbReference type="GO" id="GO:0048578">
    <property type="term" value="P:positive regulation of long-day photoperiodism, flowering"/>
    <property type="evidence" value="ECO:0007669"/>
    <property type="project" value="InterPro"/>
</dbReference>
<feature type="region of interest" description="Disordered" evidence="1">
    <location>
        <begin position="126"/>
        <end position="149"/>
    </location>
</feature>
<comment type="caution">
    <text evidence="2">The sequence shown here is derived from an EMBL/GenBank/DDBJ whole genome shotgun (WGS) entry which is preliminary data.</text>
</comment>
<gene>
    <name evidence="2" type="ORF">DVH24_039429</name>
</gene>
<reference evidence="2 3" key="1">
    <citation type="submission" date="2018-10" db="EMBL/GenBank/DDBJ databases">
        <title>A high-quality apple genome assembly.</title>
        <authorList>
            <person name="Hu J."/>
        </authorList>
    </citation>
    <scope>NUCLEOTIDE SEQUENCE [LARGE SCALE GENOMIC DNA]</scope>
    <source>
        <strain evidence="3">cv. HFTH1</strain>
        <tissue evidence="2">Young leaf</tissue>
    </source>
</reference>
<dbReference type="PANTHER" id="PTHR33873">
    <property type="entry name" value="TRANSCRIPTION FACTOR VOZ1"/>
    <property type="match status" value="1"/>
</dbReference>
<evidence type="ECO:0000313" key="3">
    <source>
        <dbReference type="Proteomes" id="UP000290289"/>
    </source>
</evidence>
<dbReference type="AlphaFoldDB" id="A0A498HY29"/>
<protein>
    <submittedName>
        <fullName evidence="2">Uncharacterized protein</fullName>
    </submittedName>
</protein>
<accession>A0A498HY29</accession>
<dbReference type="EMBL" id="RDQH01000341">
    <property type="protein sequence ID" value="RXH75730.1"/>
    <property type="molecule type" value="Genomic_DNA"/>
</dbReference>
<name>A0A498HY29_MALDO</name>
<sequence>MRELLKFDVSADVDGVAKDEAAKIKAAENEMATESEIAFDSVIIKRSLPNSCQASPTYGIPYTGSVFPGVNLQAPHTLALSLAGRCNDEKPFLFDTTPWNESRSIDVALLEEQVHQMLREWKAELNEPSSASSFQQQPSDDDGLCNPPRTHFDLAKKAVGWKKKITKSKNNEKSCKAAI</sequence>
<dbReference type="GO" id="GO:0043565">
    <property type="term" value="F:sequence-specific DNA binding"/>
    <property type="evidence" value="ECO:0007669"/>
    <property type="project" value="TreeGrafter"/>
</dbReference>
<evidence type="ECO:0000313" key="2">
    <source>
        <dbReference type="EMBL" id="RXH75730.1"/>
    </source>
</evidence>
<evidence type="ECO:0000256" key="1">
    <source>
        <dbReference type="SAM" id="MobiDB-lite"/>
    </source>
</evidence>
<proteinExistence type="predicted"/>
<dbReference type="GO" id="GO:0005634">
    <property type="term" value="C:nucleus"/>
    <property type="evidence" value="ECO:0007669"/>
    <property type="project" value="TreeGrafter"/>
</dbReference>